<protein>
    <submittedName>
        <fullName evidence="1">Uncharacterized protein</fullName>
    </submittedName>
</protein>
<sequence length="72" mass="7504">MYSGSDSKTPIVEVVVTPATAIAGVTPIVTRRPASTLKPTNPMKAPTAETGLVREADVFWADIGCSLNDTAD</sequence>
<dbReference type="EMBL" id="BMOI01000009">
    <property type="protein sequence ID" value="GGL03852.1"/>
    <property type="molecule type" value="Genomic_DNA"/>
</dbReference>
<proteinExistence type="predicted"/>
<dbReference type="AlphaFoldDB" id="A0A8H9GBM6"/>
<evidence type="ECO:0000313" key="1">
    <source>
        <dbReference type="EMBL" id="GGL03852.1"/>
    </source>
</evidence>
<accession>A0A8H9GBM6</accession>
<comment type="caution">
    <text evidence="1">The sequence shown here is derived from an EMBL/GenBank/DDBJ whole genome shotgun (WGS) entry which is preliminary data.</text>
</comment>
<gene>
    <name evidence="1" type="ORF">GCM10009769_22600</name>
</gene>
<reference evidence="1" key="1">
    <citation type="journal article" date="2014" name="Int. J. Syst. Evol. Microbiol.">
        <title>Complete genome sequence of Corynebacterium casei LMG S-19264T (=DSM 44701T), isolated from a smear-ripened cheese.</title>
        <authorList>
            <consortium name="US DOE Joint Genome Institute (JGI-PGF)"/>
            <person name="Walter F."/>
            <person name="Albersmeier A."/>
            <person name="Kalinowski J."/>
            <person name="Ruckert C."/>
        </authorList>
    </citation>
    <scope>NUCLEOTIDE SEQUENCE</scope>
    <source>
        <strain evidence="1">JCM 1480</strain>
    </source>
</reference>
<dbReference type="Proteomes" id="UP000648535">
    <property type="component" value="Unassembled WGS sequence"/>
</dbReference>
<organism evidence="1 2">
    <name type="scientific">Curtobacterium luteum</name>
    <dbReference type="NCBI Taxonomy" id="33881"/>
    <lineage>
        <taxon>Bacteria</taxon>
        <taxon>Bacillati</taxon>
        <taxon>Actinomycetota</taxon>
        <taxon>Actinomycetes</taxon>
        <taxon>Micrococcales</taxon>
        <taxon>Microbacteriaceae</taxon>
        <taxon>Curtobacterium</taxon>
    </lineage>
</organism>
<name>A0A8H9GBM6_9MICO</name>
<evidence type="ECO:0000313" key="2">
    <source>
        <dbReference type="Proteomes" id="UP000648535"/>
    </source>
</evidence>
<reference evidence="1" key="2">
    <citation type="submission" date="2020-09" db="EMBL/GenBank/DDBJ databases">
        <authorList>
            <person name="Sun Q."/>
            <person name="Ohkuma M."/>
        </authorList>
    </citation>
    <scope>NUCLEOTIDE SEQUENCE</scope>
    <source>
        <strain evidence="1">JCM 1480</strain>
    </source>
</reference>